<dbReference type="Proteomes" id="UP000199611">
    <property type="component" value="Unassembled WGS sequence"/>
</dbReference>
<keyword evidence="12" id="KW-0238">DNA-binding</keyword>
<evidence type="ECO:0000256" key="8">
    <source>
        <dbReference type="ARBA" id="ARBA00022771"/>
    </source>
</evidence>
<name>A0A1I4TGD7_9BACT</name>
<keyword evidence="5" id="KW-0547">Nucleotide-binding</keyword>
<dbReference type="GO" id="GO:0004518">
    <property type="term" value="F:nuclease activity"/>
    <property type="evidence" value="ECO:0007669"/>
    <property type="project" value="UniProtKB-KW"/>
</dbReference>
<evidence type="ECO:0000256" key="9">
    <source>
        <dbReference type="ARBA" id="ARBA00022833"/>
    </source>
</evidence>
<comment type="similarity">
    <text evidence="14">Belongs to the ABC transporter superfamily. UvrA family.</text>
</comment>
<evidence type="ECO:0000259" key="17">
    <source>
        <dbReference type="PROSITE" id="PS50893"/>
    </source>
</evidence>
<evidence type="ECO:0000313" key="19">
    <source>
        <dbReference type="Proteomes" id="UP000199611"/>
    </source>
</evidence>
<keyword evidence="7" id="KW-0228">DNA excision</keyword>
<evidence type="ECO:0000256" key="4">
    <source>
        <dbReference type="ARBA" id="ARBA00022737"/>
    </source>
</evidence>
<comment type="subcellular location">
    <subcellularLocation>
        <location evidence="1">Cytoplasm</location>
    </subcellularLocation>
</comment>
<evidence type="ECO:0000256" key="7">
    <source>
        <dbReference type="ARBA" id="ARBA00022769"/>
    </source>
</evidence>
<evidence type="ECO:0000256" key="11">
    <source>
        <dbReference type="ARBA" id="ARBA00022881"/>
    </source>
</evidence>
<evidence type="ECO:0000256" key="2">
    <source>
        <dbReference type="ARBA" id="ARBA00022490"/>
    </source>
</evidence>
<keyword evidence="6" id="KW-0227">DNA damage</keyword>
<dbReference type="GO" id="GO:0009380">
    <property type="term" value="C:excinuclease repair complex"/>
    <property type="evidence" value="ECO:0007669"/>
    <property type="project" value="InterPro"/>
</dbReference>
<dbReference type="Gene3D" id="3.40.50.300">
    <property type="entry name" value="P-loop containing nucleotide triphosphate hydrolases"/>
    <property type="match status" value="4"/>
</dbReference>
<dbReference type="GO" id="GO:0003677">
    <property type="term" value="F:DNA binding"/>
    <property type="evidence" value="ECO:0007669"/>
    <property type="project" value="UniProtKB-KW"/>
</dbReference>
<evidence type="ECO:0000256" key="5">
    <source>
        <dbReference type="ARBA" id="ARBA00022741"/>
    </source>
</evidence>
<evidence type="ECO:0000256" key="12">
    <source>
        <dbReference type="ARBA" id="ARBA00023125"/>
    </source>
</evidence>
<dbReference type="GO" id="GO:0005524">
    <property type="term" value="F:ATP binding"/>
    <property type="evidence" value="ECO:0007669"/>
    <property type="project" value="UniProtKB-KW"/>
</dbReference>
<dbReference type="InterPro" id="IPR013815">
    <property type="entry name" value="ATP_grasp_subdomain_1"/>
</dbReference>
<proteinExistence type="inferred from homology"/>
<gene>
    <name evidence="18" type="ORF">SAMN05660836_01400</name>
</gene>
<dbReference type="InterPro" id="IPR003439">
    <property type="entry name" value="ABC_transporter-like_ATP-bd"/>
</dbReference>
<dbReference type="InterPro" id="IPR004602">
    <property type="entry name" value="UvrA"/>
</dbReference>
<dbReference type="InterPro" id="IPR041552">
    <property type="entry name" value="UvrA_DNA-bd"/>
</dbReference>
<dbReference type="Gene3D" id="1.10.8.280">
    <property type="entry name" value="ABC transporter ATPase domain-like"/>
    <property type="match status" value="2"/>
</dbReference>
<accession>A0A1I4TGD7</accession>
<keyword evidence="19" id="KW-1185">Reference proteome</keyword>
<organism evidence="18 19">
    <name type="scientific">Thermodesulforhabdus norvegica</name>
    <dbReference type="NCBI Taxonomy" id="39841"/>
    <lineage>
        <taxon>Bacteria</taxon>
        <taxon>Pseudomonadati</taxon>
        <taxon>Thermodesulfobacteriota</taxon>
        <taxon>Syntrophobacteria</taxon>
        <taxon>Syntrophobacterales</taxon>
        <taxon>Thermodesulforhabdaceae</taxon>
        <taxon>Thermodesulforhabdus</taxon>
    </lineage>
</organism>
<evidence type="ECO:0000256" key="3">
    <source>
        <dbReference type="ARBA" id="ARBA00022723"/>
    </source>
</evidence>
<keyword evidence="13" id="KW-0234">DNA repair</keyword>
<sequence>MFIRVRGARQHNLKNVDCNIPLYGITGICGVSGSGKSTLAFHVLHAEGQRRYVETFSPYMRQFLERIGSPDVDAVENIPPSIALESGTTVQNARSTVGTITEVNDFLKYLYAFRSDPFCPYCGRPVKCASPETVLEYLRKARRDDRLYITAPLDGTSGFDRTARQMLLSMGYVRAVVGGRVVRLDDPDFPENPDEPVWIVQDRVVWEEGREERIYESVKQAFELGKGRMAVLYPDGPLQEFSNLRSCADCGREIPECTPEIFSFNSPVGACPECRGLGRTIGVNMDAVIPDRKKSIRDGAVSIWTPDRYEYHELLEFCRREGIPLDVPFEKLDEADQLKIIEGTDDYYGIKGFFSWLETKTYKVHVRVFLSRYRAYNPCWKCGGTRYGEAARYFRLLGVPIFELQSWSVEKCREFFHDNRRFFQDDPSSAALFEEIVKRLDALCFLRLGYLTLDRPSRTLSGGEVQRVHFVKVLGSSLSNVLYILDEPSLGLHPHDQDTLMTALRRFVENGNTVVIVDHDPQVLGRCDHLIELGPGGGRQGGMIVVEGSPEQVKECPESRTAPYLRKPLRDDFIRHRTQAMPYGFVTVRGARSFNLKNITVSFPLGLFVAVSGVSGAGKTTLVETTLYGQWRRAKGLELKESPGECDAVEGFENISDMLLVDRRPVGRNPRANLLTYTGAMEWVRKLLAGTDDARMKGLTASFFSFNQPGGRCDVCRGEGFIREEMQFLADVYSPCPACKGRRFKDEVLRVKYKGWSIGDFLEATASDVLSFFGGSAGYEKKLLEALKPLEMLNLDTLRLGQPLSTFSAGEAQRLKLAPLLQKSAKKDERLFVILDEPSRGLHPEDLERLVEVFRRIVKRGHTVVVVEHNPILLSACDWIVDLGPEGGARGGEVVFEGPPWKLIECKESLTGRHMLRRLRDSSGEKDTGNRVVCDIGLARRAHSGHFVKISGLRHNNLNIDNLEIPLGRFVAVTGLSGSGKSSLVFDVLHAEGQRRYLECLSAYIRQYFAIFEKPEVDSISGLPPTVAVEQRLTRGLRKSTVGTLTEIYHFLRLLFAKAGRQRCVRCGREVEALSIDEVASKALEYHRKGAILLIPVVYRRKGVYRDLIRRLRRSGFEKARIDGKWVNLSEIEGLTRFEDHTVEVALGVSSAGGNLLEDLLRALRIGEGFITAVIPDGAGEEILSTRFMCLHCGVGYLPLDPRLFSFNSPYGLCHECGGTGVVRRVDAGKVLGKGRISGKRILEAWLQAPFIPQKARKKWKNYWYDTLRLDQTVDGDNLPPDLERTVLYGRDGVPGLIPVLEELIDQDLLPDDVLHNLFEEDCPSCGGTRINEQARSVYVADYSLPDLVKMTIEEFSDVWDRLYGLSSGSILSSLYEEVRSRVEFLRRVGLGYLTLSRSGDTLSGGEFQRIRLAAHLGSGLTGVLYILDEPTIGLHPADTERLIDGLKLLRDRGNSVIVVEHDLETLKNADLLIELGPGGGTQGGIVTGVGTFQDLVNNKETALSRAFGVSSGNARNYRRAAGRYDNWLEIRSTNFRNLRDVDLRIPLGTLTCVTGVSGAGKSTLVYDVLYPLLMEVITGSFWYSAGGVVHSGIKGYEGIHSVLCVDHQPIGRTSRSIPATYLGIWDDIRNIFASLPEAKVRGFRPAHFSFNLRGGRCEFCLGMGYVIEQMKFLPDVKKECPVCRGMRFSRDILEVRYREKNISEVLEMTFEEAPVYFAAYPRIVKTVGLVNELGLGYLRLGQPSPTLSGGEAQRIKLVKELKKNSRPSIFLLDEPTTGLHHLDIKRLLNVLKKLVNRGHTIIAIEHNLDFIAQCDYIIDLGPTGGDAGGRIVAQGTPDEFKHFTDRSLTARALWHESNESSKITG</sequence>
<dbReference type="SUPFAM" id="SSF52540">
    <property type="entry name" value="P-loop containing nucleoside triphosphate hydrolases"/>
    <property type="match status" value="4"/>
</dbReference>
<dbReference type="Gene3D" id="1.20.1580.10">
    <property type="entry name" value="ABC transporter ATPase like domain"/>
    <property type="match status" value="4"/>
</dbReference>
<dbReference type="OrthoDB" id="9809851at2"/>
<dbReference type="GO" id="GO:0006289">
    <property type="term" value="P:nucleotide-excision repair"/>
    <property type="evidence" value="ECO:0007669"/>
    <property type="project" value="InterPro"/>
</dbReference>
<keyword evidence="3" id="KW-0479">Metal-binding</keyword>
<dbReference type="EMBL" id="FOUU01000003">
    <property type="protein sequence ID" value="SFM75774.1"/>
    <property type="molecule type" value="Genomic_DNA"/>
</dbReference>
<dbReference type="GO" id="GO:0016887">
    <property type="term" value="F:ATP hydrolysis activity"/>
    <property type="evidence" value="ECO:0007669"/>
    <property type="project" value="InterPro"/>
</dbReference>
<dbReference type="GO" id="GO:0005737">
    <property type="term" value="C:cytoplasm"/>
    <property type="evidence" value="ECO:0007669"/>
    <property type="project" value="UniProtKB-SubCell"/>
</dbReference>
<keyword evidence="10" id="KW-0067">ATP-binding</keyword>
<dbReference type="Gene3D" id="3.30.1490.20">
    <property type="entry name" value="ATP-grasp fold, A domain"/>
    <property type="match status" value="2"/>
</dbReference>
<feature type="domain" description="ABC transporter" evidence="17">
    <location>
        <begin position="569"/>
        <end position="916"/>
    </location>
</feature>
<evidence type="ECO:0000256" key="14">
    <source>
        <dbReference type="ARBA" id="ARBA00038000"/>
    </source>
</evidence>
<evidence type="ECO:0000256" key="10">
    <source>
        <dbReference type="ARBA" id="ARBA00022840"/>
    </source>
</evidence>
<dbReference type="NCBIfam" id="TIGR00630">
    <property type="entry name" value="uvra"/>
    <property type="match status" value="2"/>
</dbReference>
<keyword evidence="4" id="KW-0677">Repeat</keyword>
<dbReference type="RefSeq" id="WP_093394543.1">
    <property type="nucleotide sequence ID" value="NZ_FOUU01000003.1"/>
</dbReference>
<keyword evidence="11" id="KW-0267">Excision nuclease</keyword>
<keyword evidence="9" id="KW-0862">Zinc</keyword>
<dbReference type="Pfam" id="PF17760">
    <property type="entry name" value="UvrA_inter"/>
    <property type="match status" value="2"/>
</dbReference>
<protein>
    <recommendedName>
        <fullName evidence="15">UvrABC system protein A</fullName>
    </recommendedName>
    <alternativeName>
        <fullName evidence="16">Excinuclease ABC subunit A</fullName>
    </alternativeName>
</protein>
<dbReference type="InterPro" id="IPR041102">
    <property type="entry name" value="UvrA_inter"/>
</dbReference>
<keyword evidence="8" id="KW-0863">Zinc-finger</keyword>
<keyword evidence="2" id="KW-0963">Cytoplasm</keyword>
<dbReference type="PROSITE" id="PS00211">
    <property type="entry name" value="ABC_TRANSPORTER_1"/>
    <property type="match status" value="1"/>
</dbReference>
<dbReference type="InterPro" id="IPR027417">
    <property type="entry name" value="P-loop_NTPase"/>
</dbReference>
<evidence type="ECO:0000256" key="16">
    <source>
        <dbReference type="ARBA" id="ARBA00042156"/>
    </source>
</evidence>
<dbReference type="PROSITE" id="PS50893">
    <property type="entry name" value="ABC_TRANSPORTER_2"/>
    <property type="match status" value="2"/>
</dbReference>
<reference evidence="18 19" key="1">
    <citation type="submission" date="2016-10" db="EMBL/GenBank/DDBJ databases">
        <authorList>
            <person name="de Groot N.N."/>
        </authorList>
    </citation>
    <scope>NUCLEOTIDE SEQUENCE [LARGE SCALE GENOMIC DNA]</scope>
    <source>
        <strain evidence="18 19">DSM 9990</strain>
    </source>
</reference>
<evidence type="ECO:0000256" key="6">
    <source>
        <dbReference type="ARBA" id="ARBA00022763"/>
    </source>
</evidence>
<dbReference type="STRING" id="39841.SAMN05660836_01400"/>
<dbReference type="PANTHER" id="PTHR43152">
    <property type="entry name" value="UVRABC SYSTEM PROTEIN A"/>
    <property type="match status" value="1"/>
</dbReference>
<dbReference type="GO" id="GO:0008270">
    <property type="term" value="F:zinc ion binding"/>
    <property type="evidence" value="ECO:0007669"/>
    <property type="project" value="UniProtKB-KW"/>
</dbReference>
<evidence type="ECO:0000256" key="13">
    <source>
        <dbReference type="ARBA" id="ARBA00023204"/>
    </source>
</evidence>
<dbReference type="Pfam" id="PF17755">
    <property type="entry name" value="UvrA_DNA-bind"/>
    <property type="match status" value="1"/>
</dbReference>
<evidence type="ECO:0000256" key="15">
    <source>
        <dbReference type="ARBA" id="ARBA00039316"/>
    </source>
</evidence>
<feature type="domain" description="ABC transporter" evidence="17">
    <location>
        <begin position="1523"/>
        <end position="1854"/>
    </location>
</feature>
<dbReference type="InterPro" id="IPR017871">
    <property type="entry name" value="ABC_transporter-like_CS"/>
</dbReference>
<evidence type="ECO:0000313" key="18">
    <source>
        <dbReference type="EMBL" id="SFM75774.1"/>
    </source>
</evidence>
<evidence type="ECO:0000256" key="1">
    <source>
        <dbReference type="ARBA" id="ARBA00004496"/>
    </source>
</evidence>
<dbReference type="PANTHER" id="PTHR43152:SF3">
    <property type="entry name" value="UVRABC SYSTEM PROTEIN A"/>
    <property type="match status" value="1"/>
</dbReference>